<evidence type="ECO:0000313" key="3">
    <source>
        <dbReference type="EMBL" id="CBY11597.1"/>
    </source>
</evidence>
<dbReference type="PROSITE" id="PS50878">
    <property type="entry name" value="RT_POL"/>
    <property type="match status" value="1"/>
</dbReference>
<dbReference type="PANTHER" id="PTHR33332">
    <property type="entry name" value="REVERSE TRANSCRIPTASE DOMAIN-CONTAINING PROTEIN"/>
    <property type="match status" value="1"/>
</dbReference>
<feature type="domain" description="Reverse transcriptase" evidence="2">
    <location>
        <begin position="1100"/>
        <end position="1384"/>
    </location>
</feature>
<feature type="compositionally biased region" description="Basic and acidic residues" evidence="1">
    <location>
        <begin position="1"/>
        <end position="11"/>
    </location>
</feature>
<gene>
    <name evidence="3" type="ORF">GSOID_T00016764001</name>
</gene>
<dbReference type="InterPro" id="IPR000477">
    <property type="entry name" value="RT_dom"/>
</dbReference>
<evidence type="ECO:0000256" key="1">
    <source>
        <dbReference type="SAM" id="MobiDB-lite"/>
    </source>
</evidence>
<dbReference type="Pfam" id="PF00078">
    <property type="entry name" value="RVT_1"/>
    <property type="match status" value="1"/>
</dbReference>
<accession>E4XP09</accession>
<dbReference type="OrthoDB" id="426210at2759"/>
<dbReference type="InterPro" id="IPR043502">
    <property type="entry name" value="DNA/RNA_pol_sf"/>
</dbReference>
<dbReference type="Proteomes" id="UP000001307">
    <property type="component" value="Unassembled WGS sequence"/>
</dbReference>
<dbReference type="SUPFAM" id="SSF56219">
    <property type="entry name" value="DNase I-like"/>
    <property type="match status" value="1"/>
</dbReference>
<feature type="region of interest" description="Disordered" evidence="1">
    <location>
        <begin position="1"/>
        <end position="61"/>
    </location>
</feature>
<dbReference type="SUPFAM" id="SSF56672">
    <property type="entry name" value="DNA/RNA polymerases"/>
    <property type="match status" value="1"/>
</dbReference>
<dbReference type="InterPro" id="IPR036691">
    <property type="entry name" value="Endo/exonu/phosph_ase_sf"/>
</dbReference>
<protein>
    <recommendedName>
        <fullName evidence="2">Reverse transcriptase domain-containing protein</fullName>
    </recommendedName>
</protein>
<proteinExistence type="predicted"/>
<name>E4XP09_OIKDI</name>
<dbReference type="EMBL" id="FN653087">
    <property type="protein sequence ID" value="CBY11597.1"/>
    <property type="molecule type" value="Genomic_DNA"/>
</dbReference>
<reference evidence="3" key="1">
    <citation type="journal article" date="2010" name="Science">
        <title>Plasticity of animal genome architecture unmasked by rapid evolution of a pelagic tunicate.</title>
        <authorList>
            <person name="Denoeud F."/>
            <person name="Henriet S."/>
            <person name="Mungpakdee S."/>
            <person name="Aury J.M."/>
            <person name="Da Silva C."/>
            <person name="Brinkmann H."/>
            <person name="Mikhaleva J."/>
            <person name="Olsen L.C."/>
            <person name="Jubin C."/>
            <person name="Canestro C."/>
            <person name="Bouquet J.M."/>
            <person name="Danks G."/>
            <person name="Poulain J."/>
            <person name="Campsteijn C."/>
            <person name="Adamski M."/>
            <person name="Cross I."/>
            <person name="Yadetie F."/>
            <person name="Muffato M."/>
            <person name="Louis A."/>
            <person name="Butcher S."/>
            <person name="Tsagkogeorga G."/>
            <person name="Konrad A."/>
            <person name="Singh S."/>
            <person name="Jensen M.F."/>
            <person name="Cong E.H."/>
            <person name="Eikeseth-Otteraa H."/>
            <person name="Noel B."/>
            <person name="Anthouard V."/>
            <person name="Porcel B.M."/>
            <person name="Kachouri-Lafond R."/>
            <person name="Nishino A."/>
            <person name="Ugolini M."/>
            <person name="Chourrout P."/>
            <person name="Nishida H."/>
            <person name="Aasland R."/>
            <person name="Huzurbazar S."/>
            <person name="Westhof E."/>
            <person name="Delsuc F."/>
            <person name="Lehrach H."/>
            <person name="Reinhardt R."/>
            <person name="Weissenbach J."/>
            <person name="Roy S.W."/>
            <person name="Artiguenave F."/>
            <person name="Postlethwait J.H."/>
            <person name="Manak J.R."/>
            <person name="Thompson E.M."/>
            <person name="Jaillon O."/>
            <person name="Du Pasquier L."/>
            <person name="Boudinot P."/>
            <person name="Liberles D.A."/>
            <person name="Volff J.N."/>
            <person name="Philippe H."/>
            <person name="Lenhard B."/>
            <person name="Roest Crollius H."/>
            <person name="Wincker P."/>
            <person name="Chourrout D."/>
        </authorList>
    </citation>
    <scope>NUCLEOTIDE SEQUENCE [LARGE SCALE GENOMIC DNA]</scope>
</reference>
<organism evidence="3">
    <name type="scientific">Oikopleura dioica</name>
    <name type="common">Tunicate</name>
    <dbReference type="NCBI Taxonomy" id="34765"/>
    <lineage>
        <taxon>Eukaryota</taxon>
        <taxon>Metazoa</taxon>
        <taxon>Chordata</taxon>
        <taxon>Tunicata</taxon>
        <taxon>Appendicularia</taxon>
        <taxon>Copelata</taxon>
        <taxon>Oikopleuridae</taxon>
        <taxon>Oikopleura</taxon>
    </lineage>
</organism>
<evidence type="ECO:0000313" key="4">
    <source>
        <dbReference type="Proteomes" id="UP000001307"/>
    </source>
</evidence>
<dbReference type="InParanoid" id="E4XP09"/>
<evidence type="ECO:0000259" key="2">
    <source>
        <dbReference type="PROSITE" id="PS50878"/>
    </source>
</evidence>
<dbReference type="Gene3D" id="3.60.10.10">
    <property type="entry name" value="Endonuclease/exonuclease/phosphatase"/>
    <property type="match status" value="1"/>
</dbReference>
<sequence>MIKSAIKENKLAKTGTPKNNKKEKRKDTPRPQGKEKGLDGRARETPNTRLKDKTKQRYVDQSPVECARSTLTQIEHNRILNSWFYRAENTEIQVERSTIFLDQKMLERQKPHKNDQRNREEYEKDLRKFRELCLEKTGVKEKRTPKTNEIWGENSCEKIEVANIKMATLGKMAENLQGNLGFLSPEEYIQGYDIDNLTTDPMELRKLVNLGIERRSTLSKWFSNPKRPRKYKIAKERYLQAVYNTANEGLVVINNLMERDEAENLAIYGLDSPQAKEELEIFRKSLTKLAEITNNPKTLGGLYNTYTQIIETFVPIPASEQMVDFMLDRAGEAIPTNRKSKALVKYLLSRHGVRTVESTDNGEERRLLLGSDNILPPDKTPIIAATKHVSDDLSRETGTGDETLIIETIRNIIAMNTKLDWTEIHWSDLRKVWADQKGRAILLEVIKIDKFDKRGLSAILDPNFINHRFNNRILRDQLENSKLQENDPNSEESIRLDLAKKKIPKGKLPDSGIPEPKNFISFPYGKYARCFSKIKSNLGNINQTSDKRNKKFKKDLKVQTELKIVGKDPRDELKYKSKISEITNPTDNELKELMKMANEINNEEKEIFKTIEVVAANPGPADSTLFRKITMLEPDVSIFLLNELHAKKDTIMNPATWPNEYSVAANMTCPDGLIYSCILYKNNISHLISQINCAGISTGIDLKCAGGSVKRFITTYRHNNKNKPDCFYFKNYNSEKMLFVEWIADHISQAKKDGVIIHIAGDWNLNIENERNEDNHRMCEELIKVTKNLTNLIQYDTHFRKNARPSKIDYFWVEKPEQTSIKALGWYRPPANFDGHTAHAAKIPFGMPLKQYEVKISTKINHESAFKQAITNFAEYASEVEAGYNVEDRINKTFEIVNRIFQDNSATVAKIRKSASALRQSTPKDTWLYKHAAKTIGEEMDKRKEDTYEYQMLRLEYIKISVMCKKLFARDSINRAKSVTEKASDSSSSMWEVVNELTKTPPIREIKDTTEELMDQVLELEKNTTADEKDYKGHTFKPRHNVKLSQFKIKLHGNKHLPSFISEYKGLKPHTKGSTGINRKFLDELPACYFEMFVFKPVEEAISEGVYPEAWRTSRTCILGKKNNGIRPLSIQELYSSLLEKMIVGQISNFVENNNFLPPEQNGFRSGMSTSTSLASVCSFVAKKRSNGQFVVVLAVDVKNAFGSPAHRSVIKCLSHIFEGKALNLLSENLSRSCKVYKDGMYSRKEKLGDFGTPQGSTLSPVLFCLFISEIVNCLDPIEKTENHGPDGANTTDCSISVFADDTLISIAAPTLTGVVAKAEKVYKVVNKKMQDLGLKLVGSKTNCIILGKEGVEKSLPENFPKTIQCESDEVEFTRNMKYLGSLIGELNHKFTLDHNTENVIASMNGMTNRTRSLHGYINSKSLRDVQRANAMGCYNHNVEVTPKWKATEYAKGINIYIRGLNTNINTKWFYRKNEDYDKARKEEKLSLLKNSGHPTLFESKLNSFCGLFNRIMRIGKAEGMKKEAMNGFWITNAKTGDKIARLPDIFCTDREINKREYFKREFQIEYPQMTDEFKGMHHIHNILKLLLMRNVLTLEIVAPRNLSRECRAMIWPYTLMDEFNSLPTYVRGAALSSSAKITLKAYLENNHKHTKQGLACEICLTGQARNIPKYMTSTKERMIDSWETKELKKIARLELASHTTAAINNIVRDVINEICGESSIGQKIVEICATAMIDKIQNLANNKDPAEGIRFVLITLPEGTKKLFTGAGMLNWLDENKGQKCNLLTNLSVSLKGTEIECEIAQEHAEEYWNQWIETDIRDAINEQGIIDALEEFTGTEQTLKKAAVTLRKLIKGELISTELDWVKSGKSQVNNKEKKVRGMMKRAGISQDQLNPKMADSKNKMGELLERESHGRDLVTSFLASLQEKQEQNVNALFKAMTTYEKKANKSPFTAWKLAEIYGINKITWTVEDWSVVEDIEIEEEKE</sequence>
<keyword evidence="4" id="KW-1185">Reference proteome</keyword>
<feature type="compositionally biased region" description="Basic and acidic residues" evidence="1">
    <location>
        <begin position="25"/>
        <end position="58"/>
    </location>
</feature>